<evidence type="ECO:0000313" key="2">
    <source>
        <dbReference type="Proteomes" id="UP000012313"/>
    </source>
</evidence>
<sequence>MGRRSGSERTRVSYSPKISTVELTLKLYRNGFGQVFHPKLRESLKNPTIMILVNSYKMELEYRTLRLTEI</sequence>
<gene>
    <name evidence="1" type="ORF">LEP1GSC060_1937</name>
</gene>
<evidence type="ECO:0000313" key="1">
    <source>
        <dbReference type="EMBL" id="EMY76475.1"/>
    </source>
</evidence>
<comment type="caution">
    <text evidence="1">The sequence shown here is derived from an EMBL/GenBank/DDBJ whole genome shotgun (WGS) entry which is preliminary data.</text>
</comment>
<proteinExistence type="predicted"/>
<accession>N1WC47</accession>
<dbReference type="EMBL" id="AOHC02000049">
    <property type="protein sequence ID" value="EMY76475.1"/>
    <property type="molecule type" value="Genomic_DNA"/>
</dbReference>
<dbReference type="AlphaFoldDB" id="N1WC47"/>
<name>N1WC47_9LEPT</name>
<reference evidence="1" key="1">
    <citation type="submission" date="2013-03" db="EMBL/GenBank/DDBJ databases">
        <authorList>
            <person name="Harkins D.M."/>
            <person name="Durkin A.S."/>
            <person name="Brinkac L.M."/>
            <person name="Haft D.H."/>
            <person name="Selengut J.D."/>
            <person name="Sanka R."/>
            <person name="DePew J."/>
            <person name="Purushe J."/>
            <person name="Hartskeerl R.A."/>
            <person name="Ahmed A."/>
            <person name="van der Linden H."/>
            <person name="Goris M.G.A."/>
            <person name="Vinetz J.M."/>
            <person name="Sutton G.G."/>
            <person name="Nierman W.C."/>
            <person name="Fouts D.E."/>
        </authorList>
    </citation>
    <scope>NUCLEOTIDE SEQUENCE [LARGE SCALE GENOMIC DNA]</scope>
    <source>
        <strain evidence="1">ICFT</strain>
    </source>
</reference>
<protein>
    <submittedName>
        <fullName evidence="1">Uncharacterized protein</fullName>
    </submittedName>
</protein>
<dbReference type="Proteomes" id="UP000012313">
    <property type="component" value="Unassembled WGS sequence"/>
</dbReference>
<organism evidence="1 2">
    <name type="scientific">Leptospira weilii serovar Ranarum str. ICFT</name>
    <dbReference type="NCBI Taxonomy" id="1218598"/>
    <lineage>
        <taxon>Bacteria</taxon>
        <taxon>Pseudomonadati</taxon>
        <taxon>Spirochaetota</taxon>
        <taxon>Spirochaetia</taxon>
        <taxon>Leptospirales</taxon>
        <taxon>Leptospiraceae</taxon>
        <taxon>Leptospira</taxon>
    </lineage>
</organism>
<keyword evidence="2" id="KW-1185">Reference proteome</keyword>